<reference evidence="2" key="1">
    <citation type="journal article" date="2023" name="Front. Plant Sci.">
        <title>Chromosomal-level genome assembly of Melastoma candidum provides insights into trichome evolution.</title>
        <authorList>
            <person name="Zhong Y."/>
            <person name="Wu W."/>
            <person name="Sun C."/>
            <person name="Zou P."/>
            <person name="Liu Y."/>
            <person name="Dai S."/>
            <person name="Zhou R."/>
        </authorList>
    </citation>
    <scope>NUCLEOTIDE SEQUENCE [LARGE SCALE GENOMIC DNA]</scope>
</reference>
<accession>A0ACB9S9S7</accession>
<name>A0ACB9S9S7_9MYRT</name>
<sequence>MVSPHPLDFGSVCDFLDEGFLEVFSLYVPRHLNVVFYEEHRREILRYIYYHQNEDGGWGLHIEGHSTMIGTVLNYVFMRIIGEGPDGGLNSACERGRKWILDHGGAVMTSSWGRYGLKAKMAVHQHGNPPEMDRGSRYLVENVYHKEENSLNWLNPVEFLEDVVIEYTECTSSSIQALVLFRKLYPGHRKREIDIFLIKAAQFIQDVQSQMAPGKFHVLPPQNMFKQTSFVVISYRYGAWGICFFYGTWFALIALSAAGKTYESCEAVRKGVEFLLQTQYADGGCGESYLSCPTKCYKPLGHTNFVHTSLAMMGLIHAGQADRDPAPIHREARVLVNG</sequence>
<organism evidence="1 2">
    <name type="scientific">Melastoma candidum</name>
    <dbReference type="NCBI Taxonomy" id="119954"/>
    <lineage>
        <taxon>Eukaryota</taxon>
        <taxon>Viridiplantae</taxon>
        <taxon>Streptophyta</taxon>
        <taxon>Embryophyta</taxon>
        <taxon>Tracheophyta</taxon>
        <taxon>Spermatophyta</taxon>
        <taxon>Magnoliopsida</taxon>
        <taxon>eudicotyledons</taxon>
        <taxon>Gunneridae</taxon>
        <taxon>Pentapetalae</taxon>
        <taxon>rosids</taxon>
        <taxon>malvids</taxon>
        <taxon>Myrtales</taxon>
        <taxon>Melastomataceae</taxon>
        <taxon>Melastomatoideae</taxon>
        <taxon>Melastomateae</taxon>
        <taxon>Melastoma</taxon>
    </lineage>
</organism>
<dbReference type="EMBL" id="CM042881">
    <property type="protein sequence ID" value="KAI4387281.1"/>
    <property type="molecule type" value="Genomic_DNA"/>
</dbReference>
<protein>
    <submittedName>
        <fullName evidence="1">Uncharacterized protein</fullName>
    </submittedName>
</protein>
<gene>
    <name evidence="1" type="ORF">MLD38_005124</name>
</gene>
<proteinExistence type="predicted"/>
<comment type="caution">
    <text evidence="1">The sequence shown here is derived from an EMBL/GenBank/DDBJ whole genome shotgun (WGS) entry which is preliminary data.</text>
</comment>
<keyword evidence="2" id="KW-1185">Reference proteome</keyword>
<evidence type="ECO:0000313" key="1">
    <source>
        <dbReference type="EMBL" id="KAI4387281.1"/>
    </source>
</evidence>
<dbReference type="Proteomes" id="UP001057402">
    <property type="component" value="Chromosome 2"/>
</dbReference>
<evidence type="ECO:0000313" key="2">
    <source>
        <dbReference type="Proteomes" id="UP001057402"/>
    </source>
</evidence>